<dbReference type="AlphaFoldDB" id="M0D112"/>
<protein>
    <submittedName>
        <fullName evidence="1">Uncharacterized protein</fullName>
    </submittedName>
</protein>
<evidence type="ECO:0000313" key="2">
    <source>
        <dbReference type="Proteomes" id="UP000011626"/>
    </source>
</evidence>
<dbReference type="Proteomes" id="UP000011626">
    <property type="component" value="Unassembled WGS sequence"/>
</dbReference>
<gene>
    <name evidence="1" type="ORF">C475_02899</name>
</gene>
<dbReference type="STRING" id="797114.C475_02899"/>
<dbReference type="eggNOG" id="arCOG04533">
    <property type="taxonomic scope" value="Archaea"/>
</dbReference>
<dbReference type="PATRIC" id="fig|797114.5.peg.583"/>
<sequence>MPTQDGGHVDAAVAALAAREYERAGDEYTRAGRRVLADPRPDLDPFAADEKGWVGQGLQYLVVAAVAYRVADRPDRATHRAVEGVAVARDLRTALDHPVQRACLLEFVADYRVAGGLDGASDAYDEAATAYREADDAVDDAQYWGTTPLFQAAADPIKQVARGGANGEIAVDWEDLHGADPSAAGDFLAHRAEYKRQRFVGLVERAVADGHLAAPRGTTEYGNANHECPACGSADVNWAGDDILCLRCSTPAERT</sequence>
<organism evidence="1 2">
    <name type="scientific">Halosimplex carlsbadense 2-9-1</name>
    <dbReference type="NCBI Taxonomy" id="797114"/>
    <lineage>
        <taxon>Archaea</taxon>
        <taxon>Methanobacteriati</taxon>
        <taxon>Methanobacteriota</taxon>
        <taxon>Stenosarchaea group</taxon>
        <taxon>Halobacteria</taxon>
        <taxon>Halobacteriales</taxon>
        <taxon>Haloarculaceae</taxon>
        <taxon>Halosimplex</taxon>
    </lineage>
</organism>
<dbReference type="RefSeq" id="WP_006882252.1">
    <property type="nucleotide sequence ID" value="NZ_AOIU01000008.1"/>
</dbReference>
<name>M0D112_9EURY</name>
<evidence type="ECO:0000313" key="1">
    <source>
        <dbReference type="EMBL" id="ELZ29130.1"/>
    </source>
</evidence>
<dbReference type="OrthoDB" id="236676at2157"/>
<keyword evidence="2" id="KW-1185">Reference proteome</keyword>
<dbReference type="EMBL" id="AOIU01000008">
    <property type="protein sequence ID" value="ELZ29130.1"/>
    <property type="molecule type" value="Genomic_DNA"/>
</dbReference>
<comment type="caution">
    <text evidence="1">The sequence shown here is derived from an EMBL/GenBank/DDBJ whole genome shotgun (WGS) entry which is preliminary data.</text>
</comment>
<accession>M0D112</accession>
<proteinExistence type="predicted"/>
<reference evidence="1 2" key="1">
    <citation type="journal article" date="2014" name="PLoS Genet.">
        <title>Phylogenetically driven sequencing of extremely halophilic archaea reveals strategies for static and dynamic osmo-response.</title>
        <authorList>
            <person name="Becker E.A."/>
            <person name="Seitzer P.M."/>
            <person name="Tritt A."/>
            <person name="Larsen D."/>
            <person name="Krusor M."/>
            <person name="Yao A.I."/>
            <person name="Wu D."/>
            <person name="Madern D."/>
            <person name="Eisen J.A."/>
            <person name="Darling A.E."/>
            <person name="Facciotti M.T."/>
        </authorList>
    </citation>
    <scope>NUCLEOTIDE SEQUENCE [LARGE SCALE GENOMIC DNA]</scope>
    <source>
        <strain evidence="1 2">2-9-1</strain>
    </source>
</reference>